<evidence type="ECO:0000313" key="2">
    <source>
        <dbReference type="Proteomes" id="UP000655588"/>
    </source>
</evidence>
<evidence type="ECO:0000313" key="1">
    <source>
        <dbReference type="EMBL" id="KAF3424352.1"/>
    </source>
</evidence>
<accession>A0A833RXV1</accession>
<proteinExistence type="predicted"/>
<gene>
    <name evidence="1" type="ORF">E2986_10796</name>
</gene>
<comment type="caution">
    <text evidence="1">The sequence shown here is derived from an EMBL/GenBank/DDBJ whole genome shotgun (WGS) entry which is preliminary data.</text>
</comment>
<reference evidence="1" key="1">
    <citation type="submission" date="2019-11" db="EMBL/GenBank/DDBJ databases">
        <title>The nuclear and mitochondrial genomes of Frieseomelitta varia - a highly eusocial stingless bee (Meliponini) with a permanently sterile worker caste.</title>
        <authorList>
            <person name="Freitas F.C.P."/>
            <person name="Lourenco A.P."/>
            <person name="Nunes F.M.F."/>
            <person name="Paschoal A.R."/>
            <person name="Abreu F.C.P."/>
            <person name="Barbin F.O."/>
            <person name="Bataglia L."/>
            <person name="Cardoso-Junior C.A.M."/>
            <person name="Cervoni M.S."/>
            <person name="Silva S.R."/>
            <person name="Dalarmi F."/>
            <person name="Del Lama M.A."/>
            <person name="Depintor T.S."/>
            <person name="Ferreira K.M."/>
            <person name="Goria P.S."/>
            <person name="Jaskot M.C."/>
            <person name="Lago D.C."/>
            <person name="Luna-Lucena D."/>
            <person name="Moda L.M."/>
            <person name="Nascimento L."/>
            <person name="Pedrino M."/>
            <person name="Rabico F.O."/>
            <person name="Sanches F.C."/>
            <person name="Santos D.E."/>
            <person name="Santos C.G."/>
            <person name="Vieira J."/>
            <person name="Lopes T.F."/>
            <person name="Barchuk A.R."/>
            <person name="Hartfelder K."/>
            <person name="Simoes Z.L.P."/>
            <person name="Bitondi M.M.G."/>
            <person name="Pinheiro D.G."/>
        </authorList>
    </citation>
    <scope>NUCLEOTIDE SEQUENCE</scope>
    <source>
        <strain evidence="1">USP_RPSP 00005682</strain>
        <tissue evidence="1">Whole individual</tissue>
    </source>
</reference>
<keyword evidence="2" id="KW-1185">Reference proteome</keyword>
<organism evidence="1 2">
    <name type="scientific">Frieseomelitta varia</name>
    <dbReference type="NCBI Taxonomy" id="561572"/>
    <lineage>
        <taxon>Eukaryota</taxon>
        <taxon>Metazoa</taxon>
        <taxon>Ecdysozoa</taxon>
        <taxon>Arthropoda</taxon>
        <taxon>Hexapoda</taxon>
        <taxon>Insecta</taxon>
        <taxon>Pterygota</taxon>
        <taxon>Neoptera</taxon>
        <taxon>Endopterygota</taxon>
        <taxon>Hymenoptera</taxon>
        <taxon>Apocrita</taxon>
        <taxon>Aculeata</taxon>
        <taxon>Apoidea</taxon>
        <taxon>Anthophila</taxon>
        <taxon>Apidae</taxon>
        <taxon>Frieseomelitta</taxon>
    </lineage>
</organism>
<dbReference type="EMBL" id="WNWW01000476">
    <property type="protein sequence ID" value="KAF3424352.1"/>
    <property type="molecule type" value="Genomic_DNA"/>
</dbReference>
<name>A0A833RXV1_9HYME</name>
<sequence>MELSKSDIGRFDRRCSNRLACEQIGIRAPVNGLANGAMLAG</sequence>
<dbReference type="AlphaFoldDB" id="A0A833RXV1"/>
<dbReference type="Proteomes" id="UP000655588">
    <property type="component" value="Unassembled WGS sequence"/>
</dbReference>
<protein>
    <submittedName>
        <fullName evidence="1">Uncharacterized protein</fullName>
    </submittedName>
</protein>